<dbReference type="InterPro" id="IPR017896">
    <property type="entry name" value="4Fe4S_Fe-S-bd"/>
</dbReference>
<evidence type="ECO:0000256" key="7">
    <source>
        <dbReference type="ARBA" id="ARBA00023004"/>
    </source>
</evidence>
<dbReference type="InterPro" id="IPR034457">
    <property type="entry name" value="Organic_radical-activating"/>
</dbReference>
<dbReference type="PANTHER" id="PTHR30352:SF4">
    <property type="entry name" value="PYRUVATE FORMATE-LYASE 2-ACTIVATING ENZYME"/>
    <property type="match status" value="1"/>
</dbReference>
<keyword evidence="8" id="KW-0411">Iron-sulfur</keyword>
<proteinExistence type="inferred from homology"/>
<evidence type="ECO:0000256" key="3">
    <source>
        <dbReference type="ARBA" id="ARBA00022485"/>
    </source>
</evidence>
<gene>
    <name evidence="12" type="ORF">L0P57_08265</name>
</gene>
<dbReference type="Pfam" id="PF12838">
    <property type="entry name" value="Fer4_7"/>
    <property type="match status" value="1"/>
</dbReference>
<comment type="similarity">
    <text evidence="2">Belongs to the organic radical-activating enzymes family.</text>
</comment>
<dbReference type="PROSITE" id="PS01087">
    <property type="entry name" value="RADICAL_ACTIVATING"/>
    <property type="match status" value="1"/>
</dbReference>
<dbReference type="SFLD" id="SFLDG01066">
    <property type="entry name" value="organic_radical-activating_enz"/>
    <property type="match status" value="1"/>
</dbReference>
<dbReference type="PROSITE" id="PS00198">
    <property type="entry name" value="4FE4S_FER_1"/>
    <property type="match status" value="2"/>
</dbReference>
<dbReference type="InterPro" id="IPR012839">
    <property type="entry name" value="Organic_radical_activase"/>
</dbReference>
<name>A0ABS9ML13_9FIRM</name>
<dbReference type="InterPro" id="IPR058240">
    <property type="entry name" value="rSAM_sf"/>
</dbReference>
<dbReference type="Proteomes" id="UP001298681">
    <property type="component" value="Unassembled WGS sequence"/>
</dbReference>
<evidence type="ECO:0000256" key="2">
    <source>
        <dbReference type="ARBA" id="ARBA00009777"/>
    </source>
</evidence>
<evidence type="ECO:0000259" key="10">
    <source>
        <dbReference type="PROSITE" id="PS51379"/>
    </source>
</evidence>
<reference evidence="12 13" key="1">
    <citation type="submission" date="2022-01" db="EMBL/GenBank/DDBJ databases">
        <title>Collection of gut derived symbiotic bacterial strains cultured from healthy donors.</title>
        <authorList>
            <person name="Lin H."/>
            <person name="Kohout C."/>
            <person name="Waligurski E."/>
            <person name="Pamer E.G."/>
        </authorList>
    </citation>
    <scope>NUCLEOTIDE SEQUENCE [LARGE SCALE GENOMIC DNA]</scope>
    <source>
        <strain evidence="12 13">DFI.7.58</strain>
    </source>
</reference>
<evidence type="ECO:0000313" key="12">
    <source>
        <dbReference type="EMBL" id="MCG4610927.1"/>
    </source>
</evidence>
<accession>A0ABS9ML13</accession>
<dbReference type="InterPro" id="IPR007197">
    <property type="entry name" value="rSAM"/>
</dbReference>
<sequence>MTGHLFNIQRFSLDDGPGIRTVVFLKGCNQVCLWCHNPESLLPAPQVLRKDSLCTRCGRCEEVCPHGAVFHNDAGFLTDHTKCVRCGHCIDLCPSDALMLVGYDKTVEEVVKLVCKDRDFYQRTGGGVTFSGGEPAVQSEFLLQCLEACREQGIQTAIETNGNYPLELTARLSPLLDYVMVDVKHTDDEKHRRFTGVSNRQSLASAQYYLAHNATDLRVPVIPAFNDTADELQDILRFARESGAKKVTLLPYHTFGISKYTNLSMPYTLGSEPLSVAAVQAMVDTLDTGGLAVEVNER</sequence>
<dbReference type="EMBL" id="JAKNHQ010000009">
    <property type="protein sequence ID" value="MCG4610927.1"/>
    <property type="molecule type" value="Genomic_DNA"/>
</dbReference>
<keyword evidence="4" id="KW-0949">S-adenosyl-L-methionine</keyword>
<dbReference type="SFLD" id="SFLDS00029">
    <property type="entry name" value="Radical_SAM"/>
    <property type="match status" value="1"/>
</dbReference>
<dbReference type="SUPFAM" id="SSF54862">
    <property type="entry name" value="4Fe-4S ferredoxins"/>
    <property type="match status" value="1"/>
</dbReference>
<dbReference type="RefSeq" id="WP_237966796.1">
    <property type="nucleotide sequence ID" value="NZ_JAKNHQ010000009.1"/>
</dbReference>
<dbReference type="PIRSF" id="PIRSF000371">
    <property type="entry name" value="PFL_act_enz"/>
    <property type="match status" value="1"/>
</dbReference>
<dbReference type="InterPro" id="IPR017900">
    <property type="entry name" value="4Fe4S_Fe_S_CS"/>
</dbReference>
<dbReference type="PROSITE" id="PS51379">
    <property type="entry name" value="4FE4S_FER_2"/>
    <property type="match status" value="2"/>
</dbReference>
<keyword evidence="6" id="KW-0560">Oxidoreductase</keyword>
<dbReference type="SUPFAM" id="SSF102114">
    <property type="entry name" value="Radical SAM enzymes"/>
    <property type="match status" value="1"/>
</dbReference>
<evidence type="ECO:0000256" key="1">
    <source>
        <dbReference type="ARBA" id="ARBA00001966"/>
    </source>
</evidence>
<protein>
    <submittedName>
        <fullName evidence="12">Glycyl-radical enzyme activating protein</fullName>
    </submittedName>
</protein>
<comment type="cofactor">
    <cofactor evidence="1">
        <name>[4Fe-4S] cluster</name>
        <dbReference type="ChEBI" id="CHEBI:49883"/>
    </cofactor>
</comment>
<evidence type="ECO:0000256" key="6">
    <source>
        <dbReference type="ARBA" id="ARBA00023002"/>
    </source>
</evidence>
<dbReference type="NCBIfam" id="TIGR02494">
    <property type="entry name" value="PFLE_PFLC"/>
    <property type="match status" value="1"/>
</dbReference>
<comment type="catalytic activity">
    <reaction evidence="9">
        <text>glycyl-[protein] + reduced [flavodoxin] + S-adenosyl-L-methionine = glycin-2-yl radical-[protein] + semiquinone [flavodoxin] + 5'-deoxyadenosine + L-methionine + H(+)</text>
        <dbReference type="Rhea" id="RHEA:61976"/>
        <dbReference type="Rhea" id="RHEA-COMP:10622"/>
        <dbReference type="Rhea" id="RHEA-COMP:14480"/>
        <dbReference type="Rhea" id="RHEA-COMP:15993"/>
        <dbReference type="Rhea" id="RHEA-COMP:15994"/>
        <dbReference type="ChEBI" id="CHEBI:15378"/>
        <dbReference type="ChEBI" id="CHEBI:17319"/>
        <dbReference type="ChEBI" id="CHEBI:29947"/>
        <dbReference type="ChEBI" id="CHEBI:32722"/>
        <dbReference type="ChEBI" id="CHEBI:57618"/>
        <dbReference type="ChEBI" id="CHEBI:57844"/>
        <dbReference type="ChEBI" id="CHEBI:59789"/>
        <dbReference type="ChEBI" id="CHEBI:140311"/>
    </reaction>
</comment>
<dbReference type="InterPro" id="IPR013785">
    <property type="entry name" value="Aldolase_TIM"/>
</dbReference>
<dbReference type="Gene3D" id="3.20.20.70">
    <property type="entry name" value="Aldolase class I"/>
    <property type="match status" value="1"/>
</dbReference>
<dbReference type="InterPro" id="IPR040074">
    <property type="entry name" value="BssD/PflA/YjjW"/>
</dbReference>
<evidence type="ECO:0000256" key="5">
    <source>
        <dbReference type="ARBA" id="ARBA00022723"/>
    </source>
</evidence>
<evidence type="ECO:0000256" key="8">
    <source>
        <dbReference type="ARBA" id="ARBA00023014"/>
    </source>
</evidence>
<keyword evidence="13" id="KW-1185">Reference proteome</keyword>
<dbReference type="Pfam" id="PF04055">
    <property type="entry name" value="Radical_SAM"/>
    <property type="match status" value="1"/>
</dbReference>
<dbReference type="InterPro" id="IPR001989">
    <property type="entry name" value="Radical_activat_CS"/>
</dbReference>
<evidence type="ECO:0000256" key="4">
    <source>
        <dbReference type="ARBA" id="ARBA00022691"/>
    </source>
</evidence>
<evidence type="ECO:0000256" key="9">
    <source>
        <dbReference type="ARBA" id="ARBA00047365"/>
    </source>
</evidence>
<keyword evidence="5" id="KW-0479">Metal-binding</keyword>
<dbReference type="Gene3D" id="3.30.70.20">
    <property type="match status" value="1"/>
</dbReference>
<organism evidence="12 13">
    <name type="scientific">Anaeromassilibacillus senegalensis</name>
    <dbReference type="NCBI Taxonomy" id="1673717"/>
    <lineage>
        <taxon>Bacteria</taxon>
        <taxon>Bacillati</taxon>
        <taxon>Bacillota</taxon>
        <taxon>Clostridia</taxon>
        <taxon>Eubacteriales</taxon>
        <taxon>Acutalibacteraceae</taxon>
        <taxon>Anaeromassilibacillus</taxon>
    </lineage>
</organism>
<evidence type="ECO:0000313" key="13">
    <source>
        <dbReference type="Proteomes" id="UP001298681"/>
    </source>
</evidence>
<keyword evidence="3" id="KW-0004">4Fe-4S</keyword>
<dbReference type="CDD" id="cd01335">
    <property type="entry name" value="Radical_SAM"/>
    <property type="match status" value="1"/>
</dbReference>
<feature type="domain" description="4Fe-4S ferredoxin-type" evidence="10">
    <location>
        <begin position="74"/>
        <end position="103"/>
    </location>
</feature>
<dbReference type="SFLD" id="SFLDG01118">
    <property type="entry name" value="activating_enzymes__group_2"/>
    <property type="match status" value="1"/>
</dbReference>
<dbReference type="PANTHER" id="PTHR30352">
    <property type="entry name" value="PYRUVATE FORMATE-LYASE-ACTIVATING ENZYME"/>
    <property type="match status" value="1"/>
</dbReference>
<feature type="domain" description="Radical SAM core" evidence="11">
    <location>
        <begin position="14"/>
        <end position="292"/>
    </location>
</feature>
<dbReference type="PROSITE" id="PS51918">
    <property type="entry name" value="RADICAL_SAM"/>
    <property type="match status" value="1"/>
</dbReference>
<comment type="caution">
    <text evidence="12">The sequence shown here is derived from an EMBL/GenBank/DDBJ whole genome shotgun (WGS) entry which is preliminary data.</text>
</comment>
<evidence type="ECO:0000259" key="11">
    <source>
        <dbReference type="PROSITE" id="PS51918"/>
    </source>
</evidence>
<keyword evidence="7" id="KW-0408">Iron</keyword>
<feature type="domain" description="4Fe-4S ferredoxin-type" evidence="10">
    <location>
        <begin position="43"/>
        <end position="73"/>
    </location>
</feature>